<evidence type="ECO:0000313" key="2">
    <source>
        <dbReference type="EMBL" id="MBE7367580.1"/>
    </source>
</evidence>
<dbReference type="RefSeq" id="WP_193676168.1">
    <property type="nucleotide sequence ID" value="NZ_JADDIV010000002.1"/>
</dbReference>
<reference evidence="2 3" key="1">
    <citation type="submission" date="2020-10" db="EMBL/GenBank/DDBJ databases">
        <title>Ramlibacter sp. HM2 16S ribosomal RNA gene Genome sequencing and assembly.</title>
        <authorList>
            <person name="Kang M."/>
        </authorList>
    </citation>
    <scope>NUCLEOTIDE SEQUENCE [LARGE SCALE GENOMIC DNA]</scope>
    <source>
        <strain evidence="2 3">HM2</strain>
    </source>
</reference>
<accession>A0ABR9S252</accession>
<feature type="compositionally biased region" description="Low complexity" evidence="1">
    <location>
        <begin position="93"/>
        <end position="115"/>
    </location>
</feature>
<organism evidence="2 3">
    <name type="scientific">Ramlibacter pallidus</name>
    <dbReference type="NCBI Taxonomy" id="2780087"/>
    <lineage>
        <taxon>Bacteria</taxon>
        <taxon>Pseudomonadati</taxon>
        <taxon>Pseudomonadota</taxon>
        <taxon>Betaproteobacteria</taxon>
        <taxon>Burkholderiales</taxon>
        <taxon>Comamonadaceae</taxon>
        <taxon>Ramlibacter</taxon>
    </lineage>
</organism>
<feature type="region of interest" description="Disordered" evidence="1">
    <location>
        <begin position="1"/>
        <end position="115"/>
    </location>
</feature>
<evidence type="ECO:0000313" key="3">
    <source>
        <dbReference type="Proteomes" id="UP000806285"/>
    </source>
</evidence>
<gene>
    <name evidence="2" type="ORF">IM787_08385</name>
</gene>
<proteinExistence type="predicted"/>
<dbReference type="EMBL" id="JADDIV010000002">
    <property type="protein sequence ID" value="MBE7367580.1"/>
    <property type="molecule type" value="Genomic_DNA"/>
</dbReference>
<dbReference type="Proteomes" id="UP000806285">
    <property type="component" value="Unassembled WGS sequence"/>
</dbReference>
<protein>
    <submittedName>
        <fullName evidence="2">Uncharacterized protein</fullName>
    </submittedName>
</protein>
<comment type="caution">
    <text evidence="2">The sequence shown here is derived from an EMBL/GenBank/DDBJ whole genome shotgun (WGS) entry which is preliminary data.</text>
</comment>
<name>A0ABR9S252_9BURK</name>
<feature type="compositionally biased region" description="Polar residues" evidence="1">
    <location>
        <begin position="32"/>
        <end position="48"/>
    </location>
</feature>
<evidence type="ECO:0000256" key="1">
    <source>
        <dbReference type="SAM" id="MobiDB-lite"/>
    </source>
</evidence>
<feature type="compositionally biased region" description="Basic and acidic residues" evidence="1">
    <location>
        <begin position="13"/>
        <end position="28"/>
    </location>
</feature>
<sequence>MASRRKPAGTADPSREGDEALRARRAEEDSQMFASPTSNGQADSTVSDKASPEPADAPPTVGKTSGRGARAERPSPVSERRQARVSPVESSRTAKPPAETPKAAAGRGKPKASGS</sequence>
<feature type="compositionally biased region" description="Basic and acidic residues" evidence="1">
    <location>
        <begin position="69"/>
        <end position="82"/>
    </location>
</feature>
<keyword evidence="3" id="KW-1185">Reference proteome</keyword>